<proteinExistence type="predicted"/>
<protein>
    <submittedName>
        <fullName evidence="1">Uncharacterized protein</fullName>
    </submittedName>
</protein>
<evidence type="ECO:0000313" key="2">
    <source>
        <dbReference type="Proteomes" id="UP001595557"/>
    </source>
</evidence>
<comment type="caution">
    <text evidence="1">The sequence shown here is derived from an EMBL/GenBank/DDBJ whole genome shotgun (WGS) entry which is preliminary data.</text>
</comment>
<name>A0ABV7IB82_9RHOB</name>
<dbReference type="RefSeq" id="WP_207468397.1">
    <property type="nucleotide sequence ID" value="NZ_JAFNAW010000020.1"/>
</dbReference>
<dbReference type="EMBL" id="JBHRTE010000035">
    <property type="protein sequence ID" value="MFC3167877.1"/>
    <property type="molecule type" value="Genomic_DNA"/>
</dbReference>
<dbReference type="Proteomes" id="UP001595557">
    <property type="component" value="Unassembled WGS sequence"/>
</dbReference>
<keyword evidence="2" id="KW-1185">Reference proteome</keyword>
<accession>A0ABV7IB82</accession>
<sequence length="262" mass="30116">MEINTNGFVRCSYSTPDDIEHHRKMQALGIVKNLTDQHHPTLVEQVHAMKQQLEGMAAQQYVQACLMVKLIANVLQHARLYYSFRRPAELGKYRWIIDGKSASIGADRWETWWSNFVCPILESRSIKHPLGLIEGGRYEAEAKFSVEPSDWKKAALQVSCQDATLDLGRMVRDRIRFSPKPLFGLEAVDVMTNAIRRSLIGNLQRPGWIKIRNIMIHRSEHYIALTTLGPEINFAGARPYKHVLDDFTRGGRTMLPEHHQWS</sequence>
<evidence type="ECO:0000313" key="1">
    <source>
        <dbReference type="EMBL" id="MFC3167877.1"/>
    </source>
</evidence>
<organism evidence="1 2">
    <name type="scientific">Paracoccus fontiphilus</name>
    <dbReference type="NCBI Taxonomy" id="1815556"/>
    <lineage>
        <taxon>Bacteria</taxon>
        <taxon>Pseudomonadati</taxon>
        <taxon>Pseudomonadota</taxon>
        <taxon>Alphaproteobacteria</taxon>
        <taxon>Rhodobacterales</taxon>
        <taxon>Paracoccaceae</taxon>
        <taxon>Paracoccus</taxon>
    </lineage>
</organism>
<gene>
    <name evidence="1" type="ORF">ACFOD7_07435</name>
</gene>
<reference evidence="2" key="1">
    <citation type="journal article" date="2019" name="Int. J. Syst. Evol. Microbiol.">
        <title>The Global Catalogue of Microorganisms (GCM) 10K type strain sequencing project: providing services to taxonomists for standard genome sequencing and annotation.</title>
        <authorList>
            <consortium name="The Broad Institute Genomics Platform"/>
            <consortium name="The Broad Institute Genome Sequencing Center for Infectious Disease"/>
            <person name="Wu L."/>
            <person name="Ma J."/>
        </authorList>
    </citation>
    <scope>NUCLEOTIDE SEQUENCE [LARGE SCALE GENOMIC DNA]</scope>
    <source>
        <strain evidence="2">KCTC 52239</strain>
    </source>
</reference>